<name>A0ACC2AG70_DIPCM</name>
<reference evidence="2" key="1">
    <citation type="journal article" date="2024" name="Proc. Natl. Acad. Sci. U.S.A.">
        <title>Extraordinary preservation of gene collinearity over three hundred million years revealed in homosporous lycophytes.</title>
        <authorList>
            <person name="Li C."/>
            <person name="Wickell D."/>
            <person name="Kuo L.Y."/>
            <person name="Chen X."/>
            <person name="Nie B."/>
            <person name="Liao X."/>
            <person name="Peng D."/>
            <person name="Ji J."/>
            <person name="Jenkins J."/>
            <person name="Williams M."/>
            <person name="Shu S."/>
            <person name="Plott C."/>
            <person name="Barry K."/>
            <person name="Rajasekar S."/>
            <person name="Grimwood J."/>
            <person name="Han X."/>
            <person name="Sun S."/>
            <person name="Hou Z."/>
            <person name="He W."/>
            <person name="Dai G."/>
            <person name="Sun C."/>
            <person name="Schmutz J."/>
            <person name="Leebens-Mack J.H."/>
            <person name="Li F.W."/>
            <person name="Wang L."/>
        </authorList>
    </citation>
    <scope>NUCLEOTIDE SEQUENCE [LARGE SCALE GENOMIC DNA]</scope>
    <source>
        <strain evidence="2">cv. PW_Plant_1</strain>
    </source>
</reference>
<keyword evidence="2" id="KW-1185">Reference proteome</keyword>
<sequence>MCQGTMSCEDKLGICRAPSAKPPFTLSEIRKAIPNHCFNRSLFKSGAYLVGDLVTVGALFYTTRYFDHAGFFEWPLWVIYWVVQGCVSTGVWVIAHECGHHAFSNLAWVDDLVGFIFHSFLLVPYFSWKFSHKRHHGNNGNIVRDEVFVPKVKEDLSWSTALLQHPTGRIVQAVIMLLLGWPLYLTLNASGRKYERFASHFDPNGPIFKSRERLQVFLSDLGLVGVSYCLWHLSCAYGYMWVFKVYGVPLLFVNAWLVLITFLQHTHPSLPHYDDSQWEWLRGELVTVDRDYGILNHIFHHITDTHVVHHLFTTMPHYHAEEATRAIKPILGKYYQYDRTPVHQALYRELKECVFVEPDSGDEDGVLWFNNKLS</sequence>
<evidence type="ECO:0000313" key="1">
    <source>
        <dbReference type="EMBL" id="KAJ7516563.1"/>
    </source>
</evidence>
<protein>
    <submittedName>
        <fullName evidence="1">Uncharacterized protein</fullName>
    </submittedName>
</protein>
<evidence type="ECO:0000313" key="2">
    <source>
        <dbReference type="Proteomes" id="UP001162992"/>
    </source>
</evidence>
<accession>A0ACC2AG70</accession>
<gene>
    <name evidence="1" type="ORF">O6H91_22G063100</name>
</gene>
<dbReference type="Proteomes" id="UP001162992">
    <property type="component" value="Chromosome 22"/>
</dbReference>
<proteinExistence type="predicted"/>
<dbReference type="EMBL" id="CM055113">
    <property type="protein sequence ID" value="KAJ7516563.1"/>
    <property type="molecule type" value="Genomic_DNA"/>
</dbReference>
<comment type="caution">
    <text evidence="1">The sequence shown here is derived from an EMBL/GenBank/DDBJ whole genome shotgun (WGS) entry which is preliminary data.</text>
</comment>
<organism evidence="1 2">
    <name type="scientific">Diphasiastrum complanatum</name>
    <name type="common">Issler's clubmoss</name>
    <name type="synonym">Lycopodium complanatum</name>
    <dbReference type="NCBI Taxonomy" id="34168"/>
    <lineage>
        <taxon>Eukaryota</taxon>
        <taxon>Viridiplantae</taxon>
        <taxon>Streptophyta</taxon>
        <taxon>Embryophyta</taxon>
        <taxon>Tracheophyta</taxon>
        <taxon>Lycopodiopsida</taxon>
        <taxon>Lycopodiales</taxon>
        <taxon>Lycopodiaceae</taxon>
        <taxon>Lycopodioideae</taxon>
        <taxon>Diphasiastrum</taxon>
    </lineage>
</organism>